<feature type="binding site" evidence="9">
    <location>
        <begin position="121"/>
        <end position="127"/>
    </location>
    <ligand>
        <name>ATP</name>
        <dbReference type="ChEBI" id="CHEBI:30616"/>
    </ligand>
</feature>
<keyword evidence="6 9" id="KW-0547">Nucleotide-binding</keyword>
<dbReference type="Proteomes" id="UP000236959">
    <property type="component" value="Unassembled WGS sequence"/>
</dbReference>
<dbReference type="PROSITE" id="PS01011">
    <property type="entry name" value="FOLYLPOLYGLU_SYNT_1"/>
    <property type="match status" value="1"/>
</dbReference>
<keyword evidence="4 9" id="KW-0436">Ligase</keyword>
<proteinExistence type="inferred from homology"/>
<keyword evidence="9 10" id="KW-0133">Cell shape</keyword>
<dbReference type="GO" id="GO:0008360">
    <property type="term" value="P:regulation of cell shape"/>
    <property type="evidence" value="ECO:0007669"/>
    <property type="project" value="UniProtKB-KW"/>
</dbReference>
<dbReference type="Gene3D" id="3.90.190.20">
    <property type="entry name" value="Mur ligase, C-terminal domain"/>
    <property type="match status" value="1"/>
</dbReference>
<dbReference type="SUPFAM" id="SSF51984">
    <property type="entry name" value="MurCD N-terminal domain"/>
    <property type="match status" value="1"/>
</dbReference>
<evidence type="ECO:0000313" key="13">
    <source>
        <dbReference type="EMBL" id="POF28724.1"/>
    </source>
</evidence>
<dbReference type="HAMAP" id="MF_00639">
    <property type="entry name" value="MurD"/>
    <property type="match status" value="1"/>
</dbReference>
<dbReference type="GO" id="GO:0005524">
    <property type="term" value="F:ATP binding"/>
    <property type="evidence" value="ECO:0007669"/>
    <property type="project" value="UniProtKB-UniRule"/>
</dbReference>
<dbReference type="OrthoDB" id="9809796at2"/>
<dbReference type="GO" id="GO:0005737">
    <property type="term" value="C:cytoplasm"/>
    <property type="evidence" value="ECO:0007669"/>
    <property type="project" value="UniProtKB-SubCell"/>
</dbReference>
<dbReference type="Pfam" id="PF02875">
    <property type="entry name" value="Mur_ligase_C"/>
    <property type="match status" value="1"/>
</dbReference>
<dbReference type="GO" id="GO:0004326">
    <property type="term" value="F:tetrahydrofolylpolyglutamate synthase activity"/>
    <property type="evidence" value="ECO:0007669"/>
    <property type="project" value="InterPro"/>
</dbReference>
<dbReference type="NCBIfam" id="TIGR01087">
    <property type="entry name" value="murD"/>
    <property type="match status" value="1"/>
</dbReference>
<dbReference type="GO" id="GO:0008764">
    <property type="term" value="F:UDP-N-acetylmuramoylalanine-D-glutamate ligase activity"/>
    <property type="evidence" value="ECO:0007669"/>
    <property type="project" value="UniProtKB-UniRule"/>
</dbReference>
<evidence type="ECO:0000313" key="14">
    <source>
        <dbReference type="Proteomes" id="UP000236959"/>
    </source>
</evidence>
<comment type="similarity">
    <text evidence="9">Belongs to the MurCDEF family.</text>
</comment>
<dbReference type="Pfam" id="PF08245">
    <property type="entry name" value="Mur_ligase_M"/>
    <property type="match status" value="1"/>
</dbReference>
<comment type="function">
    <text evidence="9 10">Cell wall formation. Catalyzes the addition of glutamate to the nucleotide precursor UDP-N-acetylmuramoyl-L-alanine (UMA).</text>
</comment>
<comment type="catalytic activity">
    <reaction evidence="9 10">
        <text>UDP-N-acetyl-alpha-D-muramoyl-L-alanine + D-glutamate + ATP = UDP-N-acetyl-alpha-D-muramoyl-L-alanyl-D-glutamate + ADP + phosphate + H(+)</text>
        <dbReference type="Rhea" id="RHEA:16429"/>
        <dbReference type="ChEBI" id="CHEBI:15378"/>
        <dbReference type="ChEBI" id="CHEBI:29986"/>
        <dbReference type="ChEBI" id="CHEBI:30616"/>
        <dbReference type="ChEBI" id="CHEBI:43474"/>
        <dbReference type="ChEBI" id="CHEBI:83898"/>
        <dbReference type="ChEBI" id="CHEBI:83900"/>
        <dbReference type="ChEBI" id="CHEBI:456216"/>
        <dbReference type="EC" id="6.3.2.9"/>
    </reaction>
</comment>
<dbReference type="PANTHER" id="PTHR43692">
    <property type="entry name" value="UDP-N-ACETYLMURAMOYLALANINE--D-GLUTAMATE LIGASE"/>
    <property type="match status" value="1"/>
</dbReference>
<dbReference type="GO" id="GO:0051301">
    <property type="term" value="P:cell division"/>
    <property type="evidence" value="ECO:0007669"/>
    <property type="project" value="UniProtKB-KW"/>
</dbReference>
<dbReference type="AlphaFoldDB" id="A0A2S3ULZ5"/>
<organism evidence="13 14">
    <name type="scientific">Roseibium marinum</name>
    <dbReference type="NCBI Taxonomy" id="281252"/>
    <lineage>
        <taxon>Bacteria</taxon>
        <taxon>Pseudomonadati</taxon>
        <taxon>Pseudomonadota</taxon>
        <taxon>Alphaproteobacteria</taxon>
        <taxon>Hyphomicrobiales</taxon>
        <taxon>Stappiaceae</taxon>
        <taxon>Roseibium</taxon>
    </lineage>
</organism>
<protein>
    <recommendedName>
        <fullName evidence="9 10">UDP-N-acetylmuramoylalanine--D-glutamate ligase</fullName>
        <ecNumber evidence="9 10">6.3.2.9</ecNumber>
    </recommendedName>
    <alternativeName>
        <fullName evidence="9">D-glutamic acid-adding enzyme</fullName>
    </alternativeName>
    <alternativeName>
        <fullName evidence="9">UDP-N-acetylmuramoyl-L-alanyl-D-glutamate synthetase</fullName>
    </alternativeName>
</protein>
<dbReference type="InterPro" id="IPR004101">
    <property type="entry name" value="Mur_ligase_C"/>
</dbReference>
<evidence type="ECO:0000259" key="11">
    <source>
        <dbReference type="Pfam" id="PF02875"/>
    </source>
</evidence>
<comment type="pathway">
    <text evidence="2 9 10">Cell wall biogenesis; peptidoglycan biosynthesis.</text>
</comment>
<name>A0A2S3ULZ5_9HYPH</name>
<keyword evidence="8 9" id="KW-0131">Cell cycle</keyword>
<feature type="domain" description="Mur ligase central" evidence="12">
    <location>
        <begin position="119"/>
        <end position="296"/>
    </location>
</feature>
<keyword evidence="7 9" id="KW-0067">ATP-binding</keyword>
<keyword evidence="3 9" id="KW-0963">Cytoplasm</keyword>
<dbReference type="UniPathway" id="UPA00219"/>
<feature type="domain" description="Mur ligase C-terminal" evidence="11">
    <location>
        <begin position="319"/>
        <end position="432"/>
    </location>
</feature>
<evidence type="ECO:0000256" key="1">
    <source>
        <dbReference type="ARBA" id="ARBA00004496"/>
    </source>
</evidence>
<sequence length="466" mass="49327">MIPVTTFENVNVALFGLGGSGLATARALKLGGANVVCFDDNEDRVEQAAGEGLDTRDLRELDWSGIAALVLAPGVPLTHPVPHWSVDLAREAGVEIVGDVELFCRERRKICPDAPLIAITGTNGKSTTTALIGHLLRELGLDVQVGGNIGTPVLELEPPQPGRHYVIECSSYQIDLSPTLDPTVGLLMNLSPDHLDRHGTIENYAAIKERLVAGAKVAVVGVDDQMSSSIADRLELARKPVCRIAGEHELTSGIYARHGRLIEARDGSQSEVALLGGIDSLRGDHNGQNAAAAFAALRALEIPAGRIAAAFTSFPGLHHRMEVVAKQGRVLFINDSKATNADAAARALASFERIYWIAGGRAKAGGISSLDEYFPKIAKTFLIGEAAEDFAGTLEGRVPYKISGTLQQAVADATCEAAEDGAEEIAILLSPACASFDQYRNFELRGAAFVDAVRALPDAGNTQEVA</sequence>
<dbReference type="Gene3D" id="3.40.1190.10">
    <property type="entry name" value="Mur-like, catalytic domain"/>
    <property type="match status" value="1"/>
</dbReference>
<keyword evidence="5 9" id="KW-0132">Cell division</keyword>
<dbReference type="PANTHER" id="PTHR43692:SF1">
    <property type="entry name" value="UDP-N-ACETYLMURAMOYLALANINE--D-GLUTAMATE LIGASE"/>
    <property type="match status" value="1"/>
</dbReference>
<evidence type="ECO:0000256" key="2">
    <source>
        <dbReference type="ARBA" id="ARBA00004752"/>
    </source>
</evidence>
<keyword evidence="9 10" id="KW-0961">Cell wall biogenesis/degradation</keyword>
<dbReference type="SUPFAM" id="SSF53244">
    <property type="entry name" value="MurD-like peptide ligases, peptide-binding domain"/>
    <property type="match status" value="1"/>
</dbReference>
<evidence type="ECO:0000256" key="10">
    <source>
        <dbReference type="RuleBase" id="RU003664"/>
    </source>
</evidence>
<dbReference type="RefSeq" id="WP_103224758.1">
    <property type="nucleotide sequence ID" value="NZ_PPCN01000012.1"/>
</dbReference>
<dbReference type="InterPro" id="IPR036615">
    <property type="entry name" value="Mur_ligase_C_dom_sf"/>
</dbReference>
<evidence type="ECO:0000256" key="5">
    <source>
        <dbReference type="ARBA" id="ARBA00022618"/>
    </source>
</evidence>
<evidence type="ECO:0000256" key="8">
    <source>
        <dbReference type="ARBA" id="ARBA00023306"/>
    </source>
</evidence>
<keyword evidence="14" id="KW-1185">Reference proteome</keyword>
<dbReference type="InterPro" id="IPR013221">
    <property type="entry name" value="Mur_ligase_cen"/>
</dbReference>
<comment type="subcellular location">
    <subcellularLocation>
        <location evidence="1 9 10">Cytoplasm</location>
    </subcellularLocation>
</comment>
<evidence type="ECO:0000256" key="3">
    <source>
        <dbReference type="ARBA" id="ARBA00022490"/>
    </source>
</evidence>
<evidence type="ECO:0000259" key="12">
    <source>
        <dbReference type="Pfam" id="PF08245"/>
    </source>
</evidence>
<reference evidence="13 14" key="1">
    <citation type="submission" date="2018-01" db="EMBL/GenBank/DDBJ databases">
        <title>Genomic Encyclopedia of Archaeal and Bacterial Type Strains, Phase II (KMG-II): from individual species to whole genera.</title>
        <authorList>
            <person name="Goeker M."/>
        </authorList>
    </citation>
    <scope>NUCLEOTIDE SEQUENCE [LARGE SCALE GENOMIC DNA]</scope>
    <source>
        <strain evidence="13 14">DSM 17023</strain>
    </source>
</reference>
<evidence type="ECO:0000256" key="4">
    <source>
        <dbReference type="ARBA" id="ARBA00022598"/>
    </source>
</evidence>
<dbReference type="InterPro" id="IPR036565">
    <property type="entry name" value="Mur-like_cat_sf"/>
</dbReference>
<dbReference type="EMBL" id="PPCN01000012">
    <property type="protein sequence ID" value="POF28724.1"/>
    <property type="molecule type" value="Genomic_DNA"/>
</dbReference>
<dbReference type="EC" id="6.3.2.9" evidence="9 10"/>
<evidence type="ECO:0000256" key="7">
    <source>
        <dbReference type="ARBA" id="ARBA00022840"/>
    </source>
</evidence>
<accession>A0A2S3ULZ5</accession>
<comment type="caution">
    <text evidence="13">The sequence shown here is derived from an EMBL/GenBank/DDBJ whole genome shotgun (WGS) entry which is preliminary data.</text>
</comment>
<evidence type="ECO:0000256" key="9">
    <source>
        <dbReference type="HAMAP-Rule" id="MF_00639"/>
    </source>
</evidence>
<dbReference type="InterPro" id="IPR018109">
    <property type="entry name" value="Folylpolyglutamate_synth_CS"/>
</dbReference>
<gene>
    <name evidence="9" type="primary">murD</name>
    <name evidence="13" type="ORF">CLV41_112139</name>
</gene>
<dbReference type="InterPro" id="IPR005762">
    <property type="entry name" value="MurD"/>
</dbReference>
<dbReference type="SUPFAM" id="SSF53623">
    <property type="entry name" value="MurD-like peptide ligases, catalytic domain"/>
    <property type="match status" value="1"/>
</dbReference>
<dbReference type="GO" id="GO:0009252">
    <property type="term" value="P:peptidoglycan biosynthetic process"/>
    <property type="evidence" value="ECO:0007669"/>
    <property type="project" value="UniProtKB-UniRule"/>
</dbReference>
<evidence type="ECO:0000256" key="6">
    <source>
        <dbReference type="ARBA" id="ARBA00022741"/>
    </source>
</evidence>
<dbReference type="Gene3D" id="3.40.50.720">
    <property type="entry name" value="NAD(P)-binding Rossmann-like Domain"/>
    <property type="match status" value="1"/>
</dbReference>
<keyword evidence="9 10" id="KW-0573">Peptidoglycan synthesis</keyword>
<dbReference type="GO" id="GO:0071555">
    <property type="term" value="P:cell wall organization"/>
    <property type="evidence" value="ECO:0007669"/>
    <property type="project" value="UniProtKB-KW"/>
</dbReference>